<keyword evidence="2" id="KW-1185">Reference proteome</keyword>
<evidence type="ECO:0000313" key="2">
    <source>
        <dbReference type="Proteomes" id="UP000059188"/>
    </source>
</evidence>
<proteinExistence type="predicted"/>
<accession>A0A0B7FQG3</accession>
<evidence type="ECO:0000313" key="1">
    <source>
        <dbReference type="EMBL" id="CEL58458.1"/>
    </source>
</evidence>
<name>A0A0B7FQG3_THACB</name>
<dbReference type="OrthoDB" id="3208495at2759"/>
<dbReference type="AlphaFoldDB" id="A0A0B7FQG3"/>
<protein>
    <submittedName>
        <fullName evidence="1">Uncharacterized protein</fullName>
    </submittedName>
</protein>
<reference evidence="1 2" key="1">
    <citation type="submission" date="2014-11" db="EMBL/GenBank/DDBJ databases">
        <authorList>
            <person name="Wibberg Daniel"/>
        </authorList>
    </citation>
    <scope>NUCLEOTIDE SEQUENCE [LARGE SCALE GENOMIC DNA]</scope>
    <source>
        <strain evidence="1">Rhizoctonia solani AG1-IB 7/3/14</strain>
    </source>
</reference>
<gene>
    <name evidence="1" type="ORF">RSOLAG1IB_12126</name>
</gene>
<organism evidence="1 2">
    <name type="scientific">Thanatephorus cucumeris (strain AG1-IB / isolate 7/3/14)</name>
    <name type="common">Lettuce bottom rot fungus</name>
    <name type="synonym">Rhizoctonia solani</name>
    <dbReference type="NCBI Taxonomy" id="1108050"/>
    <lineage>
        <taxon>Eukaryota</taxon>
        <taxon>Fungi</taxon>
        <taxon>Dikarya</taxon>
        <taxon>Basidiomycota</taxon>
        <taxon>Agaricomycotina</taxon>
        <taxon>Agaricomycetes</taxon>
        <taxon>Cantharellales</taxon>
        <taxon>Ceratobasidiaceae</taxon>
        <taxon>Rhizoctonia</taxon>
        <taxon>Rhizoctonia solani AG-1</taxon>
    </lineage>
</organism>
<dbReference type="Proteomes" id="UP000059188">
    <property type="component" value="Unassembled WGS sequence"/>
</dbReference>
<dbReference type="STRING" id="1108050.A0A0B7FQG3"/>
<sequence>MVASKIGTASDTRVCMQKRVEGKTRMAKVLAARKLIYELGHSVQSQSVEKFLSADSYVPTINAFSRRLGEFKFNIFETFVVDLLHEVELGVWKSVLKHLVRVLHLNGNATVVEFNKRFRNVPTFGTAIRKFSSDVSSMSRLAARDFEDVLQCCIPVFDGLLPNLCTESSEKLLFILAEWHGLAKLRLHTSETLKVMKKLTVQLGSELCRFAEVTKDLDVRETPKEYLQRRKQAEAQAALRRKVGAQSKSKIQVPENASNGRRQCELNLNTHKVHALADYVEHIQEFGTTDSYSTQISERQHRKVKVQYSRTNGKSDTVNQMTHINDICETLQDMKDELARQQANTSESMPDPLAVQSLLDGSKYIIGQTDRNDDKIPRILQWVNKQHLDDAMKFFMPQLKRHLLSCFLGGYEHANCNEGEMSQVRFLCNTMYQHKTLRINYTSYDVQRQQDLVTPSCFVLFPSERSIDVDNSNVPTHPFLYAKVLGIYHANVSYRQNAPRRMDFVHVRWLYYDYGQPGGRDIFRLDCVGYEPCYSDEDNLDSFDFVDPKDIIRATHLIPDFRSGTSADFLTASHSISHDDPTEGFDWRYFYVNR</sequence>
<dbReference type="EMBL" id="LN679401">
    <property type="protein sequence ID" value="CEL58458.1"/>
    <property type="molecule type" value="Genomic_DNA"/>
</dbReference>